<proteinExistence type="predicted"/>
<evidence type="ECO:0000256" key="3">
    <source>
        <dbReference type="ARBA" id="ARBA00022691"/>
    </source>
</evidence>
<dbReference type="EMBL" id="JAVKGT010000014">
    <property type="protein sequence ID" value="MDR5711856.1"/>
    <property type="molecule type" value="Genomic_DNA"/>
</dbReference>
<evidence type="ECO:0000313" key="4">
    <source>
        <dbReference type="EMBL" id="MDR5711856.1"/>
    </source>
</evidence>
<keyword evidence="2 4" id="KW-0808">Transferase</keyword>
<dbReference type="Pfam" id="PF01596">
    <property type="entry name" value="Methyltransf_3"/>
    <property type="match status" value="1"/>
</dbReference>
<name>A0ABU1FT70_9MICC</name>
<keyword evidence="5" id="KW-1185">Reference proteome</keyword>
<dbReference type="InterPro" id="IPR002935">
    <property type="entry name" value="SAM_O-MeTrfase"/>
</dbReference>
<dbReference type="RefSeq" id="WP_310537233.1">
    <property type="nucleotide sequence ID" value="NZ_BAAAOC010000001.1"/>
</dbReference>
<sequence length="215" mass="22749">MAGTPPSQAAKHSSWTYAEQHAEEDAAIAQARLRADDLGVESVSPGTGAALSALAAGTGARAIVEIGTGAGVSGVFLLRGAPEAVLTSLDPMPDHLAAARQSFRESGIPSSHTRLISGYAQQVLPRLTRGGYDLVFVDAEPEEAEFYAEEGIRLLRRGGTLVINDALDRDRVPKPAVREARTQAMRAVERRLKNDDDLTTALLPTGTGLLLAVKR</sequence>
<evidence type="ECO:0000256" key="1">
    <source>
        <dbReference type="ARBA" id="ARBA00022603"/>
    </source>
</evidence>
<dbReference type="Proteomes" id="UP001260872">
    <property type="component" value="Unassembled WGS sequence"/>
</dbReference>
<gene>
    <name evidence="4" type="ORF">RH857_06870</name>
</gene>
<protein>
    <submittedName>
        <fullName evidence="4">Class I SAM-dependent methyltransferase</fullName>
        <ecNumber evidence="4">2.1.1.-</ecNumber>
    </submittedName>
</protein>
<dbReference type="EC" id="2.1.1.-" evidence="4"/>
<evidence type="ECO:0000313" key="5">
    <source>
        <dbReference type="Proteomes" id="UP001260872"/>
    </source>
</evidence>
<dbReference type="PANTHER" id="PTHR43167">
    <property type="entry name" value="PUTATIVE (AFU_ORTHOLOGUE AFUA_6G01830)-RELATED"/>
    <property type="match status" value="1"/>
</dbReference>
<dbReference type="GO" id="GO:0008168">
    <property type="term" value="F:methyltransferase activity"/>
    <property type="evidence" value="ECO:0007669"/>
    <property type="project" value="UniProtKB-KW"/>
</dbReference>
<evidence type="ECO:0000256" key="2">
    <source>
        <dbReference type="ARBA" id="ARBA00022679"/>
    </source>
</evidence>
<reference evidence="5" key="1">
    <citation type="submission" date="2023-07" db="EMBL/GenBank/DDBJ databases">
        <title>Description of three actinobacteria isolated from air of manufacturing shop in a pharmaceutical factory.</title>
        <authorList>
            <person name="Zhang D.-F."/>
        </authorList>
    </citation>
    <scope>NUCLEOTIDE SEQUENCE [LARGE SCALE GENOMIC DNA]</scope>
    <source>
        <strain evidence="5">CCTCC AB 207010</strain>
    </source>
</reference>
<keyword evidence="3" id="KW-0949">S-adenosyl-L-methionine</keyword>
<dbReference type="PROSITE" id="PS51682">
    <property type="entry name" value="SAM_OMT_I"/>
    <property type="match status" value="1"/>
</dbReference>
<dbReference type="Gene3D" id="3.40.50.150">
    <property type="entry name" value="Vaccinia Virus protein VP39"/>
    <property type="match status" value="1"/>
</dbReference>
<dbReference type="CDD" id="cd02440">
    <property type="entry name" value="AdoMet_MTases"/>
    <property type="match status" value="1"/>
</dbReference>
<keyword evidence="1 4" id="KW-0489">Methyltransferase</keyword>
<accession>A0ABU1FT70</accession>
<dbReference type="InterPro" id="IPR029063">
    <property type="entry name" value="SAM-dependent_MTases_sf"/>
</dbReference>
<dbReference type="GO" id="GO:0032259">
    <property type="term" value="P:methylation"/>
    <property type="evidence" value="ECO:0007669"/>
    <property type="project" value="UniProtKB-KW"/>
</dbReference>
<dbReference type="SUPFAM" id="SSF53335">
    <property type="entry name" value="S-adenosyl-L-methionine-dependent methyltransferases"/>
    <property type="match status" value="1"/>
</dbReference>
<organism evidence="4 5">
    <name type="scientific">Nesterenkonia flava</name>
    <dbReference type="NCBI Taxonomy" id="469799"/>
    <lineage>
        <taxon>Bacteria</taxon>
        <taxon>Bacillati</taxon>
        <taxon>Actinomycetota</taxon>
        <taxon>Actinomycetes</taxon>
        <taxon>Micrococcales</taxon>
        <taxon>Micrococcaceae</taxon>
        <taxon>Nesterenkonia</taxon>
    </lineage>
</organism>
<dbReference type="PANTHER" id="PTHR43167:SF1">
    <property type="entry name" value="PUTATIVE (AFU_ORTHOLOGUE AFUA_6G01830)-RELATED"/>
    <property type="match status" value="1"/>
</dbReference>
<comment type="caution">
    <text evidence="4">The sequence shown here is derived from an EMBL/GenBank/DDBJ whole genome shotgun (WGS) entry which is preliminary data.</text>
</comment>